<comment type="catalytic activity">
    <reaction evidence="1">
        <text>RNA(n) + a ribonucleoside 5'-triphosphate = RNA(n+1) + diphosphate</text>
        <dbReference type="Rhea" id="RHEA:21248"/>
        <dbReference type="Rhea" id="RHEA-COMP:14527"/>
        <dbReference type="Rhea" id="RHEA-COMP:17342"/>
        <dbReference type="ChEBI" id="CHEBI:33019"/>
        <dbReference type="ChEBI" id="CHEBI:61557"/>
        <dbReference type="ChEBI" id="CHEBI:140395"/>
        <dbReference type="EC" id="2.7.7.48"/>
    </reaction>
</comment>
<evidence type="ECO:0000313" key="3">
    <source>
        <dbReference type="EMBL" id="QZA51934.1"/>
    </source>
</evidence>
<gene>
    <name evidence="3" type="primary">rdr2</name>
</gene>
<dbReference type="PANTHER" id="PTHR23079:SF55">
    <property type="entry name" value="RNA-DIRECTED RNA POLYMERASE"/>
    <property type="match status" value="1"/>
</dbReference>
<dbReference type="EMBL" id="MW715708">
    <property type="protein sequence ID" value="QZA51934.1"/>
    <property type="molecule type" value="Genomic_DNA"/>
</dbReference>
<accession>A0A8G1CY29</accession>
<keyword evidence="1" id="KW-0694">RNA-binding</keyword>
<keyword evidence="1" id="KW-0548">Nucleotidyltransferase</keyword>
<feature type="domain" description="RDRP core" evidence="2">
    <location>
        <begin position="533"/>
        <end position="1111"/>
    </location>
</feature>
<reference evidence="3" key="1">
    <citation type="journal article" name="Roy. Soc. Open Sci.">
        <title>Characterization of the RNA-interference pathway as a tool for reverse genetic analysis in the nascent phototrophic endosymbiosis, Paramecium bursaria.</title>
        <authorList>
            <person name="Jenkins B.H."/>
            <person name="Maguire F."/>
            <person name="Leonard G."/>
            <person name="Eaton J.D."/>
            <person name="West S."/>
            <person name="Housden B.E."/>
            <person name="Milner D.S."/>
            <person name="Richards T.A."/>
        </authorList>
    </citation>
    <scope>NUCLEOTIDE SEQUENCE</scope>
    <source>
        <strain evidence="3">186b</strain>
    </source>
</reference>
<dbReference type="Pfam" id="PF05183">
    <property type="entry name" value="RdRP"/>
    <property type="match status" value="1"/>
</dbReference>
<sequence length="1353" mass="158792">MIEQDTINVQMQDIINRDPESYVTLQIPLFNADKGTTTTTSAFDIFKQIEVQMGDQVQIMKVEFAQKDYQSNPLKPEPEYNKFTEVPFIIHLFGLQENPNVLISPEEEYQGDESQEDENDQQGNQQYTSVKKILDAIFELHFDKINPQDLKELLAQSNDKPQGRLQVTLRMKIKHIKKYHEIQVKLFMGEKLPPLFLRTGEGREVRKYDQILKRQQDKKINIQSFSLGMLHHKENQEGDIQVYQFQEYFNFQRLGSFLEQNFVQQYMFFIDDQDEPPYLEILIDFGSTFILKVQINLIYVQYGIFEEYQMYLKLLTPPQFFVSLMTKEKYEKPQFKKDWIRVDNFILNQLFNKNIISDLLRLILINNTAINIKLTEKKELIIQVMQKLKNSYSVFNQNNKIQIKSVEPKLDDIDEQTYVNQFKSLKFDIAYNILTTISLNQLNRFNEIQLLIKQIIKEISKSRDKKHQIKIIHQAFFVFNQLCPNLNKYTDQISYNKAAFDRFRKILKQTQQETIPNNYINLQLIYMRKVSLTPSGFLYFPKIPEETSAIVRLRINQIESFIRVHFEDENQDKSNKIPYVSDMFYKNKVMPIKIFDRNYVLFTWSSSQLRSGSCWFFDPISSKMTRRQLIESIGDFSNLQYEQVAKNAARLGQNLSSSKTVKLPNLPKVIISNDLKDENGMLYTDGIGKISRDFIEYIKSHYHDNSIRAVQVRFEGAKGVLTLDQKLPDSTIELRNSMVKYRPVQNSYKSGIEILDYNKYRGGYLNRQIIILLKTLGVEDQVFQELQNEYLFKMQDISLIDSSIYNYFSADYDIAQSDLNIINILRDLMNAGLNQNNNILIDGIINRLRRRGLMILRTKTNILVEQAARVLGIVDEYNILKAGEIYLCVSKTNRLLDAVNISGKILVTRNPCLHPGDIRVLEGVTNQTIYERAQYNPYEEFTNCIVFPQDGPSIPPQIAGGDLDGDIYFVSWNQKLIPPKIEDPMKYDQPVGKQRDVKFKERNEMFHANDQENFFPIDKMVDFLFNYINSDVLGKIDNSHLAIADKSPKMANDETCLILSELHSKAVDFVKHGEQVNLDVTLVAKEWPDYMEKTKNTYISETIIGKLYRQVVDLCKSEQDKLPPWLKGFYVQALPKIQPRFIKGFDEINFQGENPLIQEDQLNEADINQEQSIIIQQWIQKRLKYFEAAIIIIQFIFQQMKALMYLYDIKHEYEIYSGNFTNLTKGDGLYRKTKVNVDNIQKRIICALISLRNQSHQKVEFYAQQFGEDQDNHTSEIISALHLILSYSPESHRYNLKSNLGCLLYILFQRLKENGNFKSLIDKFILWYRGASWYFFHQEILNIELKEQIDELV</sequence>
<evidence type="ECO:0000259" key="2">
    <source>
        <dbReference type="Pfam" id="PF05183"/>
    </source>
</evidence>
<proteinExistence type="inferred from homology"/>
<dbReference type="PANTHER" id="PTHR23079">
    <property type="entry name" value="RNA-DEPENDENT RNA POLYMERASE"/>
    <property type="match status" value="1"/>
</dbReference>
<name>A0A8G1CY29_9CILI</name>
<dbReference type="GO" id="GO:0003723">
    <property type="term" value="F:RNA binding"/>
    <property type="evidence" value="ECO:0007669"/>
    <property type="project" value="UniProtKB-KW"/>
</dbReference>
<dbReference type="GO" id="GO:0031380">
    <property type="term" value="C:nuclear RNA-directed RNA polymerase complex"/>
    <property type="evidence" value="ECO:0007669"/>
    <property type="project" value="TreeGrafter"/>
</dbReference>
<protein>
    <recommendedName>
        <fullName evidence="1">RNA-dependent RNA polymerase</fullName>
        <ecNumber evidence="1">2.7.7.48</ecNumber>
    </recommendedName>
</protein>
<dbReference type="InterPro" id="IPR057596">
    <property type="entry name" value="RDRP_core"/>
</dbReference>
<keyword evidence="1" id="KW-0808">Transferase</keyword>
<dbReference type="GO" id="GO:0030422">
    <property type="term" value="P:siRNA processing"/>
    <property type="evidence" value="ECO:0007669"/>
    <property type="project" value="TreeGrafter"/>
</dbReference>
<keyword evidence="1 3" id="KW-0696">RNA-directed RNA polymerase</keyword>
<organism evidence="3">
    <name type="scientific">Paramecium bursaria</name>
    <dbReference type="NCBI Taxonomy" id="74790"/>
    <lineage>
        <taxon>Eukaryota</taxon>
        <taxon>Sar</taxon>
        <taxon>Alveolata</taxon>
        <taxon>Ciliophora</taxon>
        <taxon>Intramacronucleata</taxon>
        <taxon>Oligohymenophorea</taxon>
        <taxon>Peniculida</taxon>
        <taxon>Parameciidae</taxon>
        <taxon>Paramecium</taxon>
    </lineage>
</organism>
<evidence type="ECO:0000256" key="1">
    <source>
        <dbReference type="RuleBase" id="RU363098"/>
    </source>
</evidence>
<dbReference type="GO" id="GO:0003968">
    <property type="term" value="F:RNA-directed RNA polymerase activity"/>
    <property type="evidence" value="ECO:0007669"/>
    <property type="project" value="UniProtKB-KW"/>
</dbReference>
<dbReference type="EC" id="2.7.7.48" evidence="1"/>
<dbReference type="InterPro" id="IPR007855">
    <property type="entry name" value="RDRP"/>
</dbReference>
<comment type="similarity">
    <text evidence="1">Belongs to the RdRP family.</text>
</comment>